<evidence type="ECO:0000313" key="4">
    <source>
        <dbReference type="Proteomes" id="UP000220340"/>
    </source>
</evidence>
<accession>A0A1Q4HFJ4</accession>
<evidence type="ECO:0000313" key="3">
    <source>
        <dbReference type="Proteomes" id="UP000191039"/>
    </source>
</evidence>
<sequence length="195" mass="21320">MIEEPDGHWYISVPAAGPGALIAPTHKGGIAVRGLAGDYSAGEASGMIEQFRDGMVEALHRTQFDGDDRECYLEAWRRMYLADTQFSAGKAALNLSRDVAGWPPDALRRNSKQIGLRPVASTASANPVSGPFIVKYAAELRTAEYFRQSSTGRLIHVTRIYADGHDGHVEVAGFCGTERVRFIARRDSKVEVLAR</sequence>
<comment type="caution">
    <text evidence="1">The sequence shown here is derived from an EMBL/GenBank/DDBJ whole genome shotgun (WGS) entry which is preliminary data.</text>
</comment>
<protein>
    <submittedName>
        <fullName evidence="1">Uncharacterized protein</fullName>
    </submittedName>
</protein>
<evidence type="ECO:0000313" key="2">
    <source>
        <dbReference type="EMBL" id="PEG51267.1"/>
    </source>
</evidence>
<dbReference type="Proteomes" id="UP000220340">
    <property type="component" value="Unassembled WGS sequence"/>
</dbReference>
<proteinExistence type="predicted"/>
<reference evidence="2 4" key="2">
    <citation type="submission" date="2017-10" db="EMBL/GenBank/DDBJ databases">
        <title>The new phylogeny of genus Mycobacterium.</title>
        <authorList>
            <person name="Tortoli E."/>
            <person name="Trovato A."/>
            <person name="Cirillo D.M."/>
        </authorList>
    </citation>
    <scope>NUCLEOTIDE SEQUENCE [LARGE SCALE GENOMIC DNA]</scope>
    <source>
        <strain evidence="2 4">IP141170001</strain>
    </source>
</reference>
<dbReference type="EMBL" id="PDCR01000059">
    <property type="protein sequence ID" value="PEG51267.1"/>
    <property type="molecule type" value="Genomic_DNA"/>
</dbReference>
<dbReference type="AlphaFoldDB" id="A0A1Q4HFJ4"/>
<evidence type="ECO:0000313" key="1">
    <source>
        <dbReference type="EMBL" id="OPE54422.1"/>
    </source>
</evidence>
<name>A0A1Q4HFJ4_9MYCO</name>
<dbReference type="RefSeq" id="WP_073856504.1">
    <property type="nucleotide sequence ID" value="NZ_BAAATC010000011.1"/>
</dbReference>
<dbReference type="EMBL" id="MIJD01000087">
    <property type="protein sequence ID" value="OPE54422.1"/>
    <property type="molecule type" value="Genomic_DNA"/>
</dbReference>
<dbReference type="Proteomes" id="UP000191039">
    <property type="component" value="Unassembled WGS sequence"/>
</dbReference>
<gene>
    <name evidence="1" type="ORF">BV510_10415</name>
    <name evidence="2" type="ORF">CRI78_27530</name>
</gene>
<reference evidence="1 3" key="1">
    <citation type="submission" date="2016-09" db="EMBL/GenBank/DDBJ databases">
        <title>genome sequences of unsequenced Mycobacteria.</title>
        <authorList>
            <person name="Greninger A.L."/>
            <person name="Jerome K.R."/>
            <person name="Mcnair B."/>
            <person name="Wallis C."/>
            <person name="Fang F."/>
        </authorList>
    </citation>
    <scope>NUCLEOTIDE SEQUENCE [LARGE SCALE GENOMIC DNA]</scope>
    <source>
        <strain evidence="1 3">BM1</strain>
    </source>
</reference>
<organism evidence="1 3">
    <name type="scientific">Mycolicibacterium diernhoferi</name>
    <dbReference type="NCBI Taxonomy" id="1801"/>
    <lineage>
        <taxon>Bacteria</taxon>
        <taxon>Bacillati</taxon>
        <taxon>Actinomycetota</taxon>
        <taxon>Actinomycetes</taxon>
        <taxon>Mycobacteriales</taxon>
        <taxon>Mycobacteriaceae</taxon>
        <taxon>Mycolicibacterium</taxon>
    </lineage>
</organism>
<keyword evidence="4" id="KW-1185">Reference proteome</keyword>